<gene>
    <name evidence="1" type="ORF">FWILDA_LOCUS19356</name>
</gene>
<feature type="non-terminal residue" evidence="1">
    <location>
        <position position="56"/>
    </location>
</feature>
<dbReference type="OrthoDB" id="2382204at2759"/>
<dbReference type="Proteomes" id="UP001153678">
    <property type="component" value="Unassembled WGS sequence"/>
</dbReference>
<sequence>YQYPKYNIYESTSTNLTKIPKRLIEILELNDNSMICNMCRKRIDNDLEYLQNEKYK</sequence>
<reference evidence="1" key="1">
    <citation type="submission" date="2022-08" db="EMBL/GenBank/DDBJ databases">
        <authorList>
            <person name="Kallberg Y."/>
            <person name="Tangrot J."/>
            <person name="Rosling A."/>
        </authorList>
    </citation>
    <scope>NUCLEOTIDE SEQUENCE</scope>
    <source>
        <strain evidence="1">Wild A</strain>
    </source>
</reference>
<organism evidence="1 2">
    <name type="scientific">Funneliformis geosporum</name>
    <dbReference type="NCBI Taxonomy" id="1117311"/>
    <lineage>
        <taxon>Eukaryota</taxon>
        <taxon>Fungi</taxon>
        <taxon>Fungi incertae sedis</taxon>
        <taxon>Mucoromycota</taxon>
        <taxon>Glomeromycotina</taxon>
        <taxon>Glomeromycetes</taxon>
        <taxon>Glomerales</taxon>
        <taxon>Glomeraceae</taxon>
        <taxon>Funneliformis</taxon>
    </lineage>
</organism>
<evidence type="ECO:0000313" key="1">
    <source>
        <dbReference type="EMBL" id="CAI2200009.1"/>
    </source>
</evidence>
<protein>
    <submittedName>
        <fullName evidence="1">15915_t:CDS:1</fullName>
    </submittedName>
</protein>
<feature type="non-terminal residue" evidence="1">
    <location>
        <position position="1"/>
    </location>
</feature>
<dbReference type="EMBL" id="CAMKVN010023030">
    <property type="protein sequence ID" value="CAI2200009.1"/>
    <property type="molecule type" value="Genomic_DNA"/>
</dbReference>
<evidence type="ECO:0000313" key="2">
    <source>
        <dbReference type="Proteomes" id="UP001153678"/>
    </source>
</evidence>
<accession>A0A9W4X793</accession>
<dbReference type="AlphaFoldDB" id="A0A9W4X793"/>
<proteinExistence type="predicted"/>
<keyword evidence="2" id="KW-1185">Reference proteome</keyword>
<name>A0A9W4X793_9GLOM</name>
<comment type="caution">
    <text evidence="1">The sequence shown here is derived from an EMBL/GenBank/DDBJ whole genome shotgun (WGS) entry which is preliminary data.</text>
</comment>